<evidence type="ECO:0000313" key="4">
    <source>
        <dbReference type="EMBL" id="PRD44664.1"/>
    </source>
</evidence>
<dbReference type="PANTHER" id="PTHR43669:SF12">
    <property type="entry name" value="BLR5618 PROTEIN"/>
    <property type="match status" value="1"/>
</dbReference>
<dbReference type="InterPro" id="IPR020904">
    <property type="entry name" value="Sc_DH/Rdtase_CS"/>
</dbReference>
<keyword evidence="5" id="KW-1185">Reference proteome</keyword>
<dbReference type="Proteomes" id="UP000239434">
    <property type="component" value="Unassembled WGS sequence"/>
</dbReference>
<dbReference type="GO" id="GO:0016491">
    <property type="term" value="F:oxidoreductase activity"/>
    <property type="evidence" value="ECO:0007669"/>
    <property type="project" value="UniProtKB-KW"/>
</dbReference>
<dbReference type="PROSITE" id="PS00061">
    <property type="entry name" value="ADH_SHORT"/>
    <property type="match status" value="1"/>
</dbReference>
<gene>
    <name evidence="4" type="ORF">C5748_04485</name>
</gene>
<sequence>MAVAEKSGAGKIALVTGGGTGIGRGIAHALSAEGYIVVITGRRTEILDKAAREMAAETGGTVKAVVADVGDPKAVEALFAEIKSAFGRLDLLVNNAGINVPAVPMEEITFEQWNAIVAANLTGAFLCTQQAMRLMKTQQPRGGRIINNGSISATTPRPHSAPYTATKHAITGLTKSTALDGRAFDIACGQIDIGNASTDMTSKMSGGVMQANGEIASEPTIPVTHIANAIIYMASLPLDANVLTMTVMATGMPLVGRG</sequence>
<organism evidence="4 5">
    <name type="scientific">Phyllobacterium phragmitis</name>
    <dbReference type="NCBI Taxonomy" id="2670329"/>
    <lineage>
        <taxon>Bacteria</taxon>
        <taxon>Pseudomonadati</taxon>
        <taxon>Pseudomonadota</taxon>
        <taxon>Alphaproteobacteria</taxon>
        <taxon>Hyphomicrobiales</taxon>
        <taxon>Phyllobacteriaceae</taxon>
        <taxon>Phyllobacterium</taxon>
    </lineage>
</organism>
<evidence type="ECO:0000256" key="2">
    <source>
        <dbReference type="ARBA" id="ARBA00023002"/>
    </source>
</evidence>
<protein>
    <submittedName>
        <fullName evidence="4">3-oxoacyl-ACP reductase</fullName>
    </submittedName>
</protein>
<evidence type="ECO:0000256" key="3">
    <source>
        <dbReference type="RuleBase" id="RU000363"/>
    </source>
</evidence>
<dbReference type="RefSeq" id="WP_105740746.1">
    <property type="nucleotide sequence ID" value="NZ_PVBR01000003.1"/>
</dbReference>
<proteinExistence type="inferred from homology"/>
<comment type="caution">
    <text evidence="4">The sequence shown here is derived from an EMBL/GenBank/DDBJ whole genome shotgun (WGS) entry which is preliminary data.</text>
</comment>
<dbReference type="InterPro" id="IPR002347">
    <property type="entry name" value="SDR_fam"/>
</dbReference>
<dbReference type="FunFam" id="3.40.50.720:FF:000084">
    <property type="entry name" value="Short-chain dehydrogenase reductase"/>
    <property type="match status" value="1"/>
</dbReference>
<dbReference type="PRINTS" id="PR00081">
    <property type="entry name" value="GDHRDH"/>
</dbReference>
<dbReference type="PANTHER" id="PTHR43669">
    <property type="entry name" value="5-KETO-D-GLUCONATE 5-REDUCTASE"/>
    <property type="match status" value="1"/>
</dbReference>
<keyword evidence="2" id="KW-0560">Oxidoreductase</keyword>
<dbReference type="InterPro" id="IPR036291">
    <property type="entry name" value="NAD(P)-bd_dom_sf"/>
</dbReference>
<comment type="similarity">
    <text evidence="1 3">Belongs to the short-chain dehydrogenases/reductases (SDR) family.</text>
</comment>
<evidence type="ECO:0000256" key="1">
    <source>
        <dbReference type="ARBA" id="ARBA00006484"/>
    </source>
</evidence>
<accession>A0A2S9IVW1</accession>
<dbReference type="EMBL" id="PVBR01000003">
    <property type="protein sequence ID" value="PRD44664.1"/>
    <property type="molecule type" value="Genomic_DNA"/>
</dbReference>
<name>A0A2S9IVW1_9HYPH</name>
<evidence type="ECO:0000313" key="5">
    <source>
        <dbReference type="Proteomes" id="UP000239434"/>
    </source>
</evidence>
<dbReference type="PRINTS" id="PR00080">
    <property type="entry name" value="SDRFAMILY"/>
</dbReference>
<dbReference type="Gene3D" id="3.40.50.720">
    <property type="entry name" value="NAD(P)-binding Rossmann-like Domain"/>
    <property type="match status" value="1"/>
</dbReference>
<dbReference type="CDD" id="cd05233">
    <property type="entry name" value="SDR_c"/>
    <property type="match status" value="1"/>
</dbReference>
<dbReference type="SUPFAM" id="SSF51735">
    <property type="entry name" value="NAD(P)-binding Rossmann-fold domains"/>
    <property type="match status" value="1"/>
</dbReference>
<reference evidence="4 5" key="1">
    <citation type="submission" date="2018-02" db="EMBL/GenBank/DDBJ databases">
        <title>The draft genome of Phyllobacterium sp. 1N-3.</title>
        <authorList>
            <person name="Liu L."/>
            <person name="Li L."/>
            <person name="Zhang X."/>
            <person name="Wang T."/>
            <person name="Liang L."/>
        </authorList>
    </citation>
    <scope>NUCLEOTIDE SEQUENCE [LARGE SCALE GENOMIC DNA]</scope>
    <source>
        <strain evidence="4 5">1N-3</strain>
    </source>
</reference>
<dbReference type="Pfam" id="PF00106">
    <property type="entry name" value="adh_short"/>
    <property type="match status" value="1"/>
</dbReference>
<dbReference type="AlphaFoldDB" id="A0A2S9IVW1"/>